<comment type="subcellular location">
    <subcellularLocation>
        <location evidence="2">Cytoplasm</location>
    </subcellularLocation>
    <subcellularLocation>
        <location evidence="1">Nucleus</location>
    </subcellularLocation>
</comment>
<protein>
    <recommendedName>
        <fullName evidence="5">Elongator complex protein 4</fullName>
    </recommendedName>
</protein>
<dbReference type="Proteomes" id="UP000249464">
    <property type="component" value="Unassembled WGS sequence"/>
</dbReference>
<evidence type="ECO:0000256" key="1">
    <source>
        <dbReference type="ARBA" id="ARBA00004123"/>
    </source>
</evidence>
<sequence length="476" mass="51771">MSSFRRRTAMAPIAGTRPSPYNASQRLLSTGLVSLDDLIGGGLPLSTAWLVTGDDHASSYASLVLRFWLSQAVECAHDCLVVGPGDQVHAIIENLMDIDARSDAPAAQDEGHDPNETPSSTTVATDQSGGDGQSEAQAQANVDDEDEDKMKIAFRYQGMKKHKTTVDEPCKSRHRRHAAKSSQDDVYCSLFDLTTKRNITHTERERIEVLDVDRLPIPESTSLPNDLCDLVFDAIEAKLTRGGFLFDEDVPSSRPSTALRIALSNFGGPAWGPSSPTVSRCLPAYAQTRCSTEKSPDLCHFSLVSQSMYRFLARLRPLLRRSTASVCLTFPCYLHSLQITTRLAHATDLHLALTSFSTSATSLAQFPRHQGLLAFPKLPTVGALVPSSMKLSVLRGLGGGGEGNDLGFRIKRRRFIVETVGADEPVSFGPAPTTPVVAAVSPEAVEDKGATKSKTKSYKQVSVSRLIHEKPELYEF</sequence>
<dbReference type="InterPro" id="IPR008728">
    <property type="entry name" value="Elongator_complex_protein_4"/>
</dbReference>
<comment type="similarity">
    <text evidence="4">Belongs to the ELP4 family.</text>
</comment>
<dbReference type="PANTHER" id="PTHR12896">
    <property type="entry name" value="PAX6 NEIGHBOR PROTEIN PAXNEB"/>
    <property type="match status" value="1"/>
</dbReference>
<evidence type="ECO:0000256" key="7">
    <source>
        <dbReference type="ARBA" id="ARBA00022694"/>
    </source>
</evidence>
<comment type="pathway">
    <text evidence="3">tRNA modification; 5-methoxycarbonylmethyl-2-thiouridine-tRNA biosynthesis.</text>
</comment>
<evidence type="ECO:0000256" key="9">
    <source>
        <dbReference type="SAM" id="MobiDB-lite"/>
    </source>
</evidence>
<dbReference type="CDD" id="cd19494">
    <property type="entry name" value="Elp4"/>
    <property type="match status" value="1"/>
</dbReference>
<feature type="region of interest" description="Disordered" evidence="9">
    <location>
        <begin position="103"/>
        <end position="148"/>
    </location>
</feature>
<evidence type="ECO:0000256" key="5">
    <source>
        <dbReference type="ARBA" id="ARBA00020265"/>
    </source>
</evidence>
<evidence type="ECO:0000256" key="6">
    <source>
        <dbReference type="ARBA" id="ARBA00022490"/>
    </source>
</evidence>
<dbReference type="Pfam" id="PF05625">
    <property type="entry name" value="PAXNEB"/>
    <property type="match status" value="1"/>
</dbReference>
<keyword evidence="11" id="KW-1185">Reference proteome</keyword>
<reference evidence="10 11" key="1">
    <citation type="submission" date="2016-11" db="EMBL/GenBank/DDBJ databases">
        <authorList>
            <person name="Jaros S."/>
            <person name="Januszkiewicz K."/>
            <person name="Wedrychowicz H."/>
        </authorList>
    </citation>
    <scope>NUCLEOTIDE SEQUENCE [LARGE SCALE GENOMIC DNA]</scope>
</reference>
<name>A0A2X0MG11_9BASI</name>
<evidence type="ECO:0000256" key="4">
    <source>
        <dbReference type="ARBA" id="ARBA00007573"/>
    </source>
</evidence>
<proteinExistence type="inferred from homology"/>
<dbReference type="InterPro" id="IPR027417">
    <property type="entry name" value="P-loop_NTPase"/>
</dbReference>
<dbReference type="PANTHER" id="PTHR12896:SF1">
    <property type="entry name" value="ELONGATOR COMPLEX PROTEIN 4"/>
    <property type="match status" value="1"/>
</dbReference>
<dbReference type="UniPathway" id="UPA00988"/>
<dbReference type="GO" id="GO:0008023">
    <property type="term" value="C:transcription elongation factor complex"/>
    <property type="evidence" value="ECO:0007669"/>
    <property type="project" value="TreeGrafter"/>
</dbReference>
<dbReference type="AlphaFoldDB" id="A0A2X0MG11"/>
<gene>
    <name evidence="10" type="primary">BQ5605_C008g05000</name>
    <name evidence="10" type="ORF">BQ5605_C008G05000</name>
</gene>
<evidence type="ECO:0000256" key="2">
    <source>
        <dbReference type="ARBA" id="ARBA00004496"/>
    </source>
</evidence>
<dbReference type="Gene3D" id="3.40.50.300">
    <property type="entry name" value="P-loop containing nucleotide triphosphate hydrolases"/>
    <property type="match status" value="1"/>
</dbReference>
<evidence type="ECO:0000256" key="8">
    <source>
        <dbReference type="ARBA" id="ARBA00023242"/>
    </source>
</evidence>
<keyword evidence="8" id="KW-0539">Nucleus</keyword>
<evidence type="ECO:0000313" key="10">
    <source>
        <dbReference type="EMBL" id="SGY78956.1"/>
    </source>
</evidence>
<keyword evidence="6" id="KW-0963">Cytoplasm</keyword>
<accession>A0A2X0MG11</accession>
<dbReference type="GO" id="GO:0033588">
    <property type="term" value="C:elongator holoenzyme complex"/>
    <property type="evidence" value="ECO:0007669"/>
    <property type="project" value="InterPro"/>
</dbReference>
<organism evidence="10 11">
    <name type="scientific">Microbotryum silenes-dioicae</name>
    <dbReference type="NCBI Taxonomy" id="796604"/>
    <lineage>
        <taxon>Eukaryota</taxon>
        <taxon>Fungi</taxon>
        <taxon>Dikarya</taxon>
        <taxon>Basidiomycota</taxon>
        <taxon>Pucciniomycotina</taxon>
        <taxon>Microbotryomycetes</taxon>
        <taxon>Microbotryales</taxon>
        <taxon>Microbotryaceae</taxon>
        <taxon>Microbotryum</taxon>
    </lineage>
</organism>
<feature type="compositionally biased region" description="Polar residues" evidence="9">
    <location>
        <begin position="116"/>
        <end position="140"/>
    </location>
</feature>
<dbReference type="EMBL" id="FQNC01000048">
    <property type="protein sequence ID" value="SGY78956.1"/>
    <property type="molecule type" value="Genomic_DNA"/>
</dbReference>
<dbReference type="GO" id="GO:0002098">
    <property type="term" value="P:tRNA wobble uridine modification"/>
    <property type="evidence" value="ECO:0007669"/>
    <property type="project" value="InterPro"/>
</dbReference>
<keyword evidence="7" id="KW-0819">tRNA processing</keyword>
<dbReference type="GO" id="GO:0005737">
    <property type="term" value="C:cytoplasm"/>
    <property type="evidence" value="ECO:0007669"/>
    <property type="project" value="UniProtKB-SubCell"/>
</dbReference>
<evidence type="ECO:0000313" key="11">
    <source>
        <dbReference type="Proteomes" id="UP000249464"/>
    </source>
</evidence>
<dbReference type="STRING" id="796604.A0A2X0MG11"/>
<evidence type="ECO:0000256" key="3">
    <source>
        <dbReference type="ARBA" id="ARBA00005043"/>
    </source>
</evidence>